<gene>
    <name evidence="2" type="ORF">M404DRAFT_34680</name>
</gene>
<reference evidence="2 3" key="1">
    <citation type="submission" date="2014-04" db="EMBL/GenBank/DDBJ databases">
        <authorList>
            <consortium name="DOE Joint Genome Institute"/>
            <person name="Kuo A."/>
            <person name="Kohler A."/>
            <person name="Costa M.D."/>
            <person name="Nagy L.G."/>
            <person name="Floudas D."/>
            <person name="Copeland A."/>
            <person name="Barry K.W."/>
            <person name="Cichocki N."/>
            <person name="Veneault-Fourrey C."/>
            <person name="LaButti K."/>
            <person name="Lindquist E.A."/>
            <person name="Lipzen A."/>
            <person name="Lundell T."/>
            <person name="Morin E."/>
            <person name="Murat C."/>
            <person name="Sun H."/>
            <person name="Tunlid A."/>
            <person name="Henrissat B."/>
            <person name="Grigoriev I.V."/>
            <person name="Hibbett D.S."/>
            <person name="Martin F."/>
            <person name="Nordberg H.P."/>
            <person name="Cantor M.N."/>
            <person name="Hua S.X."/>
        </authorList>
    </citation>
    <scope>NUCLEOTIDE SEQUENCE [LARGE SCALE GENOMIC DNA]</scope>
    <source>
        <strain evidence="2 3">Marx 270</strain>
    </source>
</reference>
<keyword evidence="3" id="KW-1185">Reference proteome</keyword>
<dbReference type="AlphaFoldDB" id="A0A0C3NGL9"/>
<evidence type="ECO:0000256" key="1">
    <source>
        <dbReference type="SAM" id="MobiDB-lite"/>
    </source>
</evidence>
<evidence type="ECO:0000313" key="3">
    <source>
        <dbReference type="Proteomes" id="UP000054217"/>
    </source>
</evidence>
<evidence type="ECO:0000313" key="2">
    <source>
        <dbReference type="EMBL" id="KIN94840.1"/>
    </source>
</evidence>
<dbReference type="Proteomes" id="UP000054217">
    <property type="component" value="Unassembled WGS sequence"/>
</dbReference>
<reference evidence="3" key="2">
    <citation type="submission" date="2015-01" db="EMBL/GenBank/DDBJ databases">
        <title>Evolutionary Origins and Diversification of the Mycorrhizal Mutualists.</title>
        <authorList>
            <consortium name="DOE Joint Genome Institute"/>
            <consortium name="Mycorrhizal Genomics Consortium"/>
            <person name="Kohler A."/>
            <person name="Kuo A."/>
            <person name="Nagy L.G."/>
            <person name="Floudas D."/>
            <person name="Copeland A."/>
            <person name="Barry K.W."/>
            <person name="Cichocki N."/>
            <person name="Veneault-Fourrey C."/>
            <person name="LaButti K."/>
            <person name="Lindquist E.A."/>
            <person name="Lipzen A."/>
            <person name="Lundell T."/>
            <person name="Morin E."/>
            <person name="Murat C."/>
            <person name="Riley R."/>
            <person name="Ohm R."/>
            <person name="Sun H."/>
            <person name="Tunlid A."/>
            <person name="Henrissat B."/>
            <person name="Grigoriev I.V."/>
            <person name="Hibbett D.S."/>
            <person name="Martin F."/>
        </authorList>
    </citation>
    <scope>NUCLEOTIDE SEQUENCE [LARGE SCALE GENOMIC DNA]</scope>
    <source>
        <strain evidence="3">Marx 270</strain>
    </source>
</reference>
<proteinExistence type="predicted"/>
<dbReference type="InParanoid" id="A0A0C3NGL9"/>
<accession>A0A0C3NGL9</accession>
<feature type="region of interest" description="Disordered" evidence="1">
    <location>
        <begin position="120"/>
        <end position="156"/>
    </location>
</feature>
<feature type="compositionally biased region" description="Low complexity" evidence="1">
    <location>
        <begin position="128"/>
        <end position="139"/>
    </location>
</feature>
<dbReference type="HOGENOM" id="CLU_621296_0_0_1"/>
<dbReference type="OrthoDB" id="10316867at2759"/>
<name>A0A0C3NGL9_PISTI</name>
<protein>
    <submittedName>
        <fullName evidence="2">Uncharacterized protein</fullName>
    </submittedName>
</protein>
<organism evidence="2 3">
    <name type="scientific">Pisolithus tinctorius Marx 270</name>
    <dbReference type="NCBI Taxonomy" id="870435"/>
    <lineage>
        <taxon>Eukaryota</taxon>
        <taxon>Fungi</taxon>
        <taxon>Dikarya</taxon>
        <taxon>Basidiomycota</taxon>
        <taxon>Agaricomycotina</taxon>
        <taxon>Agaricomycetes</taxon>
        <taxon>Agaricomycetidae</taxon>
        <taxon>Boletales</taxon>
        <taxon>Sclerodermatineae</taxon>
        <taxon>Pisolithaceae</taxon>
        <taxon>Pisolithus</taxon>
    </lineage>
</organism>
<sequence length="441" mass="46853">MKKFVPPVMSDLTDHIVTESTQLDIPESRKGTTNVVKVLIPATGSDTTRCIVTTGSAQKTLQPAASDPHKVSADTANLTLVIAIGSNTPGVTCGISISNITDSCETPGILHNTSVPISVIPGPKEASDTSTISNSTSTSVPEATQVPNESDVKLNTAPSTPVTRAAADLFVSEDDGPDGGFFSGYPSGPATRQGSLTTHAKHPALHLVQGKAHLGSNQELFNLQLHVFPDKPEIHTASARLCSAKEGRLPMTESEADSTWQTGPHFLHGTRSSSTFGPGGPHIAYNVPHPLHAMQFNHPSQQHTFTDQLPGPGIPPWQMLGVPYDYNTVMHGGWYNHPAVPYPPPYPPPGCPSYRLYMEGTPSTMPQQQTSNAGHPNYNIQHIALARALDYYFGRGGYEDSHFCHDPAPISQTGTVPEVAVGATPLLPCPGDTTKSESTAE</sequence>
<dbReference type="EMBL" id="KN832084">
    <property type="protein sequence ID" value="KIN94840.1"/>
    <property type="molecule type" value="Genomic_DNA"/>
</dbReference>